<reference evidence="2 3" key="1">
    <citation type="journal article" date="2019" name="Appl. Microbiol. Biotechnol.">
        <title>Genome sequence of Isaria javanica and comparative genome analysis insights into family S53 peptidase evolution in fungal entomopathogens.</title>
        <authorList>
            <person name="Lin R."/>
            <person name="Zhang X."/>
            <person name="Xin B."/>
            <person name="Zou M."/>
            <person name="Gao Y."/>
            <person name="Qin F."/>
            <person name="Hu Q."/>
            <person name="Xie B."/>
            <person name="Cheng X."/>
        </authorList>
    </citation>
    <scope>NUCLEOTIDE SEQUENCE [LARGE SCALE GENOMIC DNA]</scope>
    <source>
        <strain evidence="2 3">IJ1G</strain>
    </source>
</reference>
<protein>
    <submittedName>
        <fullName evidence="2">Uncharacterized protein</fullName>
    </submittedName>
</protein>
<gene>
    <name evidence="2" type="ORF">IF1G_10782</name>
</gene>
<keyword evidence="3" id="KW-1185">Reference proteome</keyword>
<comment type="caution">
    <text evidence="2">The sequence shown here is derived from an EMBL/GenBank/DDBJ whole genome shotgun (WGS) entry which is preliminary data.</text>
</comment>
<evidence type="ECO:0000313" key="2">
    <source>
        <dbReference type="EMBL" id="TQV90630.1"/>
    </source>
</evidence>
<dbReference type="EMBL" id="SPUK01000025">
    <property type="protein sequence ID" value="TQV90630.1"/>
    <property type="molecule type" value="Genomic_DNA"/>
</dbReference>
<dbReference type="Proteomes" id="UP000315783">
    <property type="component" value="Unassembled WGS sequence"/>
</dbReference>
<feature type="region of interest" description="Disordered" evidence="1">
    <location>
        <begin position="421"/>
        <end position="450"/>
    </location>
</feature>
<proteinExistence type="predicted"/>
<feature type="compositionally biased region" description="Basic and acidic residues" evidence="1">
    <location>
        <begin position="421"/>
        <end position="439"/>
    </location>
</feature>
<sequence length="450" mass="50488">MQVHWPLQSQDAMGFPSLGVSWQNMVLSRDFSQTGKEGDALQYYTSLYPAMTISKSVHWSSYMIMLRHSSQEPMVMHLLIAASLMDLATSQNNNTEFCVAAQTHAKSGLLLLKEAMKPDTSPDPVSVIIASFFLYRYMGVAHELDPLHMTEWSESVFNYIKRNCLDSLCTGATLTAAEPLASPKRAAVAITHSKKAHMARLMVWTFYEDIFANIQGYGGSLARHLCEKSERAREVYQYSGAELESSWGEDYPEREILDDVENAPIITFLYDVMALYAEVNRVIDSLPSSAADKAVVEEKIEKLEVTDTTYNHKCAAQVPCHAQCRLYGAFLLCTEDILLPELSCRRRLVYTKSFRHRVLRQLHSTASAALFVARAAGPDASSVSVAAVHGWHRDDRQHSQRVGSLQAEDGKVVCCVSNHHEPRGRDAKEDTHGAHQADSRHKRWHGRNIV</sequence>
<feature type="compositionally biased region" description="Basic residues" evidence="1">
    <location>
        <begin position="440"/>
        <end position="450"/>
    </location>
</feature>
<dbReference type="AlphaFoldDB" id="A0A545UMF1"/>
<organism evidence="2 3">
    <name type="scientific">Cordyceps javanica</name>
    <dbReference type="NCBI Taxonomy" id="43265"/>
    <lineage>
        <taxon>Eukaryota</taxon>
        <taxon>Fungi</taxon>
        <taxon>Dikarya</taxon>
        <taxon>Ascomycota</taxon>
        <taxon>Pezizomycotina</taxon>
        <taxon>Sordariomycetes</taxon>
        <taxon>Hypocreomycetidae</taxon>
        <taxon>Hypocreales</taxon>
        <taxon>Cordycipitaceae</taxon>
        <taxon>Cordyceps</taxon>
    </lineage>
</organism>
<evidence type="ECO:0000256" key="1">
    <source>
        <dbReference type="SAM" id="MobiDB-lite"/>
    </source>
</evidence>
<evidence type="ECO:0000313" key="3">
    <source>
        <dbReference type="Proteomes" id="UP000315783"/>
    </source>
</evidence>
<name>A0A545UMF1_9HYPO</name>
<accession>A0A545UMF1</accession>